<gene>
    <name evidence="1" type="ORF">J2Z32_003768</name>
</gene>
<proteinExistence type="predicted"/>
<dbReference type="Proteomes" id="UP001519272">
    <property type="component" value="Unassembled WGS sequence"/>
</dbReference>
<keyword evidence="2" id="KW-1185">Reference proteome</keyword>
<sequence>MEDDQVVDYEQCPVCGNKQLKIHEQVAHQQIRSAKTGKILKKLENEDLECWNYLCNCGWVGELIVP</sequence>
<evidence type="ECO:0000313" key="2">
    <source>
        <dbReference type="Proteomes" id="UP001519272"/>
    </source>
</evidence>
<evidence type="ECO:0000313" key="1">
    <source>
        <dbReference type="EMBL" id="MBP1907103.1"/>
    </source>
</evidence>
<reference evidence="1 2" key="1">
    <citation type="submission" date="2021-03" db="EMBL/GenBank/DDBJ databases">
        <title>Genomic Encyclopedia of Type Strains, Phase IV (KMG-IV): sequencing the most valuable type-strain genomes for metagenomic binning, comparative biology and taxonomic classification.</title>
        <authorList>
            <person name="Goeker M."/>
        </authorList>
    </citation>
    <scope>NUCLEOTIDE SEQUENCE [LARGE SCALE GENOMIC DNA]</scope>
    <source>
        <strain evidence="1 2">DSM 14349</strain>
    </source>
</reference>
<accession>A0ABS4FWY9</accession>
<evidence type="ECO:0008006" key="3">
    <source>
        <dbReference type="Google" id="ProtNLM"/>
    </source>
</evidence>
<protein>
    <recommendedName>
        <fullName evidence="3">CopZ zinc binding domain-containing protein</fullName>
    </recommendedName>
</protein>
<dbReference type="EMBL" id="JAGGKG010000021">
    <property type="protein sequence ID" value="MBP1907103.1"/>
    <property type="molecule type" value="Genomic_DNA"/>
</dbReference>
<organism evidence="1 2">
    <name type="scientific">Paenibacillus turicensis</name>
    <dbReference type="NCBI Taxonomy" id="160487"/>
    <lineage>
        <taxon>Bacteria</taxon>
        <taxon>Bacillati</taxon>
        <taxon>Bacillota</taxon>
        <taxon>Bacilli</taxon>
        <taxon>Bacillales</taxon>
        <taxon>Paenibacillaceae</taxon>
        <taxon>Paenibacillus</taxon>
    </lineage>
</organism>
<dbReference type="RefSeq" id="WP_210090687.1">
    <property type="nucleotide sequence ID" value="NZ_JAGGKG010000021.1"/>
</dbReference>
<comment type="caution">
    <text evidence="1">The sequence shown here is derived from an EMBL/GenBank/DDBJ whole genome shotgun (WGS) entry which is preliminary data.</text>
</comment>
<name>A0ABS4FWY9_9BACL</name>